<keyword evidence="5" id="KW-0732">Signal</keyword>
<name>A0A7D4PZ64_9SPHI</name>
<feature type="region of interest" description="Disordered" evidence="4">
    <location>
        <begin position="140"/>
        <end position="247"/>
    </location>
</feature>
<dbReference type="PANTHER" id="PTHR44943">
    <property type="entry name" value="CELLULOSE SYNTHASE OPERON PROTEIN C"/>
    <property type="match status" value="1"/>
</dbReference>
<dbReference type="PANTHER" id="PTHR44943:SF8">
    <property type="entry name" value="TPR REPEAT-CONTAINING PROTEIN MJ0263"/>
    <property type="match status" value="1"/>
</dbReference>
<dbReference type="PROSITE" id="PS50293">
    <property type="entry name" value="TPR_REGION"/>
    <property type="match status" value="1"/>
</dbReference>
<dbReference type="InterPro" id="IPR019734">
    <property type="entry name" value="TPR_rpt"/>
</dbReference>
<dbReference type="RefSeq" id="WP_173413386.1">
    <property type="nucleotide sequence ID" value="NZ_CP054139.1"/>
</dbReference>
<evidence type="ECO:0000256" key="5">
    <source>
        <dbReference type="SAM" id="SignalP"/>
    </source>
</evidence>
<accession>A0A7D4PZ64</accession>
<gene>
    <name evidence="6" type="ORF">HQ865_02570</name>
</gene>
<keyword evidence="7" id="KW-1185">Reference proteome</keyword>
<dbReference type="KEGG" id="mmab:HQ865_02570"/>
<keyword evidence="2 3" id="KW-0802">TPR repeat</keyword>
<reference evidence="6 7" key="1">
    <citation type="submission" date="2020-05" db="EMBL/GenBank/DDBJ databases">
        <title>Mucilaginibacter mali sp. nov.</title>
        <authorList>
            <person name="Kim H.S."/>
            <person name="Lee K.C."/>
            <person name="Suh M.K."/>
            <person name="Kim J.-S."/>
            <person name="Han K.-I."/>
            <person name="Eom M.K."/>
            <person name="Shin Y.K."/>
            <person name="Lee J.-S."/>
        </authorList>
    </citation>
    <scope>NUCLEOTIDE SEQUENCE [LARGE SCALE GENOMIC DNA]</scope>
    <source>
        <strain evidence="6 7">G2-14</strain>
    </source>
</reference>
<dbReference type="Proteomes" id="UP000505355">
    <property type="component" value="Chromosome"/>
</dbReference>
<dbReference type="Gene3D" id="1.25.40.10">
    <property type="entry name" value="Tetratricopeptide repeat domain"/>
    <property type="match status" value="2"/>
</dbReference>
<dbReference type="EMBL" id="CP054139">
    <property type="protein sequence ID" value="QKJ28686.1"/>
    <property type="molecule type" value="Genomic_DNA"/>
</dbReference>
<dbReference type="InterPro" id="IPR051685">
    <property type="entry name" value="Ycf3/AcsC/BcsC/TPR_MFPF"/>
</dbReference>
<keyword evidence="1" id="KW-0677">Repeat</keyword>
<feature type="chain" id="PRO_5028810193" evidence="5">
    <location>
        <begin position="20"/>
        <end position="247"/>
    </location>
</feature>
<feature type="signal peptide" evidence="5">
    <location>
        <begin position="1"/>
        <end position="19"/>
    </location>
</feature>
<protein>
    <submittedName>
        <fullName evidence="6">Tetratricopeptide repeat protein</fullName>
    </submittedName>
</protein>
<evidence type="ECO:0000256" key="2">
    <source>
        <dbReference type="ARBA" id="ARBA00022803"/>
    </source>
</evidence>
<evidence type="ECO:0000256" key="1">
    <source>
        <dbReference type="ARBA" id="ARBA00022737"/>
    </source>
</evidence>
<sequence>MKRLIIIILFLMQGGWAFAQQEKSFLHKGNELYQQKKYNEAEQQYRKALEKKAQNVEGNFNVGDAMFKQKKFDEAGQQFGKLAEGTKDKKVAAAAYHNLGNTLMEGKKLEESIEAYKKALMNNPKDEETRYNLAYAQEKLKKQQQQNKNDKNKDKNKDKDKDKKDQDKKDKDKKDQDKKDKDKQDKDKQDKDKQDQQKQQQQQQKPQVSKEDAQRMLDALNNNEKQTQDKLKNKKLKGAPVKIAKDW</sequence>
<evidence type="ECO:0000256" key="4">
    <source>
        <dbReference type="SAM" id="MobiDB-lite"/>
    </source>
</evidence>
<dbReference type="AlphaFoldDB" id="A0A7D4PZ64"/>
<organism evidence="6 7">
    <name type="scientific">Mucilaginibacter mali</name>
    <dbReference type="NCBI Taxonomy" id="2740462"/>
    <lineage>
        <taxon>Bacteria</taxon>
        <taxon>Pseudomonadati</taxon>
        <taxon>Bacteroidota</taxon>
        <taxon>Sphingobacteriia</taxon>
        <taxon>Sphingobacteriales</taxon>
        <taxon>Sphingobacteriaceae</taxon>
        <taxon>Mucilaginibacter</taxon>
    </lineage>
</organism>
<dbReference type="SMART" id="SM00028">
    <property type="entry name" value="TPR"/>
    <property type="match status" value="2"/>
</dbReference>
<evidence type="ECO:0000256" key="3">
    <source>
        <dbReference type="PROSITE-ProRule" id="PRU00339"/>
    </source>
</evidence>
<dbReference type="SUPFAM" id="SSF48452">
    <property type="entry name" value="TPR-like"/>
    <property type="match status" value="1"/>
</dbReference>
<evidence type="ECO:0000313" key="6">
    <source>
        <dbReference type="EMBL" id="QKJ28686.1"/>
    </source>
</evidence>
<evidence type="ECO:0000313" key="7">
    <source>
        <dbReference type="Proteomes" id="UP000505355"/>
    </source>
</evidence>
<feature type="repeat" description="TPR" evidence="3">
    <location>
        <begin position="93"/>
        <end position="126"/>
    </location>
</feature>
<feature type="repeat" description="TPR" evidence="3">
    <location>
        <begin position="22"/>
        <end position="55"/>
    </location>
</feature>
<proteinExistence type="predicted"/>
<dbReference type="InterPro" id="IPR011990">
    <property type="entry name" value="TPR-like_helical_dom_sf"/>
</dbReference>
<dbReference type="PROSITE" id="PS50005">
    <property type="entry name" value="TPR"/>
    <property type="match status" value="2"/>
</dbReference>
<feature type="compositionally biased region" description="Basic and acidic residues" evidence="4">
    <location>
        <begin position="148"/>
        <end position="196"/>
    </location>
</feature>
<dbReference type="Pfam" id="PF13414">
    <property type="entry name" value="TPR_11"/>
    <property type="match status" value="2"/>
</dbReference>